<evidence type="ECO:0000313" key="5">
    <source>
        <dbReference type="Proteomes" id="UP001187192"/>
    </source>
</evidence>
<feature type="compositionally biased region" description="Basic and acidic residues" evidence="1">
    <location>
        <begin position="1071"/>
        <end position="1088"/>
    </location>
</feature>
<dbReference type="PANTHER" id="PTHR47184">
    <property type="entry name" value="PHOSPHATIDYLINOSITOL 3-AND 4-KINASE FAMILY PROTEIN-RELATED"/>
    <property type="match status" value="1"/>
</dbReference>
<dbReference type="EMBL" id="BTGU01000011">
    <property type="protein sequence ID" value="GMN40305.1"/>
    <property type="molecule type" value="Genomic_DNA"/>
</dbReference>
<name>A0AA87ZWM3_FICCA</name>
<gene>
    <name evidence="4" type="ORF">TIFTF001_009531</name>
</gene>
<evidence type="ECO:0000259" key="2">
    <source>
        <dbReference type="Pfam" id="PF11935"/>
    </source>
</evidence>
<feature type="compositionally biased region" description="Basic and acidic residues" evidence="1">
    <location>
        <begin position="150"/>
        <end position="165"/>
    </location>
</feature>
<feature type="compositionally biased region" description="Polar residues" evidence="1">
    <location>
        <begin position="186"/>
        <end position="202"/>
    </location>
</feature>
<dbReference type="InterPro" id="IPR022075">
    <property type="entry name" value="Symplekin_C"/>
</dbReference>
<feature type="compositionally biased region" description="Basic and acidic residues" evidence="1">
    <location>
        <begin position="125"/>
        <end position="138"/>
    </location>
</feature>
<dbReference type="AlphaFoldDB" id="A0AA87ZWM3"/>
<feature type="compositionally biased region" description="Polar residues" evidence="1">
    <location>
        <begin position="745"/>
        <end position="756"/>
    </location>
</feature>
<protein>
    <recommendedName>
        <fullName evidence="6">Symplekin</fullName>
    </recommendedName>
</protein>
<feature type="region of interest" description="Disordered" evidence="1">
    <location>
        <begin position="724"/>
        <end position="756"/>
    </location>
</feature>
<dbReference type="InterPro" id="IPR011989">
    <property type="entry name" value="ARM-like"/>
</dbReference>
<dbReference type="Gene3D" id="1.25.10.10">
    <property type="entry name" value="Leucine-rich Repeat Variant"/>
    <property type="match status" value="1"/>
</dbReference>
<feature type="compositionally biased region" description="Polar residues" evidence="1">
    <location>
        <begin position="419"/>
        <end position="429"/>
    </location>
</feature>
<evidence type="ECO:0000256" key="1">
    <source>
        <dbReference type="SAM" id="MobiDB-lite"/>
    </source>
</evidence>
<dbReference type="Pfam" id="PF12295">
    <property type="entry name" value="Symplekin_C"/>
    <property type="match status" value="1"/>
</dbReference>
<feature type="compositionally biased region" description="Polar residues" evidence="1">
    <location>
        <begin position="1056"/>
        <end position="1070"/>
    </location>
</feature>
<evidence type="ECO:0000259" key="3">
    <source>
        <dbReference type="Pfam" id="PF12295"/>
    </source>
</evidence>
<dbReference type="Proteomes" id="UP001187192">
    <property type="component" value="Unassembled WGS sequence"/>
</dbReference>
<evidence type="ECO:0000313" key="4">
    <source>
        <dbReference type="EMBL" id="GMN40305.1"/>
    </source>
</evidence>
<evidence type="ECO:0008006" key="6">
    <source>
        <dbReference type="Google" id="ProtNLM"/>
    </source>
</evidence>
<feature type="region of interest" description="Disordered" evidence="1">
    <location>
        <begin position="419"/>
        <end position="443"/>
    </location>
</feature>
<reference evidence="4" key="1">
    <citation type="submission" date="2023-07" db="EMBL/GenBank/DDBJ databases">
        <title>draft genome sequence of fig (Ficus carica).</title>
        <authorList>
            <person name="Takahashi T."/>
            <person name="Nishimura K."/>
        </authorList>
    </citation>
    <scope>NUCLEOTIDE SEQUENCE</scope>
</reference>
<feature type="region of interest" description="Disordered" evidence="1">
    <location>
        <begin position="120"/>
        <end position="207"/>
    </location>
</feature>
<feature type="domain" description="Symplekin/Pta1 N-terminal" evidence="2">
    <location>
        <begin position="13"/>
        <end position="94"/>
    </location>
</feature>
<dbReference type="PANTHER" id="PTHR47184:SF2">
    <property type="entry name" value="SYMPLEKIN"/>
    <property type="match status" value="1"/>
</dbReference>
<accession>A0AA87ZWM3</accession>
<keyword evidence="5" id="KW-1185">Reference proteome</keyword>
<sequence>MGLLLDQLRLPTGNSLSNSTIIVLINSLSAIAKKRPAFYGRILPVLLGLNPSSSVVNGVHISGAHHALKNAFLTCLKCTHASAAPWRDRLVGALRDVNAGGSAEDVLHHVCKANGGLQDMQEDTSVTKDEKPNVKAYDHVQNNIGKKRSGSQDKGDFVKDEDTPGKRIRATPNVSEESAKELDKTITATQDDISSTGPTTSKGDGDTGPVHQLVAMFGALVAQGDKAVGSLEILISSISADLLADVVMVSMRNLPPAHAIAEADDEPVQDMSIAGSDSQVKYPLSFVANVLSLSSMFPKIAALVDTHQSVLNDTLKPEVEEACLADNAAAVSVGVDDEAETPLLSAELSVSSNVSERDKSCLAIPSDVHDTGIIESEIPGLDSSVRNENLSGQLAVSLSVSTDLEDASQEKVAVFSQKSPLNSLPSMSTDRSDELSPKGTLSDVNSLASSTATSVGVSHHFVVPKMSAPVVYLADDEKDNLQKSAFVRVVEAYKHVTVSGGSQIRSSLLAHLGVEGHEMTLRVLYRLFGEAEDDRDFFSSRTAASVYEIFLLTVVETLKNSFPPSDKSLSRLLGEVPYLPNKVLKSLEGMCSPGNFEKAEKELQSGDRVTQGLSTVWSLILLRPPFRDACLKIALKSAVHHIEEVRMKAIRLVANKLYPLSSIAQRIEDFAKETLHSVINGETTEKLDAEGPISELGKAFMPFLCFYFDLLVLRTARPLPPDYDSEKHLNELQSSSANGKDVSSDTHQSCASQNAPSVSVSESQRYTSLYFALCTKAVDRHIPILVRTMGSSSDLLEIISDPPVGSENLLLQVLHTLTDGTVPSQELIFTIKKLYDSKLKDVEMLIPILPFLSKDEVLMNFPQVVNLPPVKFQAALARILQGSPHSGPLLAPAEVLIAIHGIDPDRDGIPLKKACLSKLQPLCSSHVNVKLSSLLEAILPFLQVEQIPLPTLFMRTVLQAIGAFPALVDFVMEILSRLVSKQIWKYPKLWVGFVKCAFLTKPQSFSVLLQLPLAQLENALNRTPALKAPLVAHASQPDIRSSLPRSILVVLGIASESQPQTSQPQAAEPSTSDKEAITEKSKESSGAS</sequence>
<dbReference type="Pfam" id="PF11935">
    <property type="entry name" value="SYMPK_PTA1_N"/>
    <property type="match status" value="1"/>
</dbReference>
<feature type="domain" description="Symplekin C-terminal" evidence="3">
    <location>
        <begin position="841"/>
        <end position="1022"/>
    </location>
</feature>
<proteinExistence type="predicted"/>
<organism evidence="4 5">
    <name type="scientific">Ficus carica</name>
    <name type="common">Common fig</name>
    <dbReference type="NCBI Taxonomy" id="3494"/>
    <lineage>
        <taxon>Eukaryota</taxon>
        <taxon>Viridiplantae</taxon>
        <taxon>Streptophyta</taxon>
        <taxon>Embryophyta</taxon>
        <taxon>Tracheophyta</taxon>
        <taxon>Spermatophyta</taxon>
        <taxon>Magnoliopsida</taxon>
        <taxon>eudicotyledons</taxon>
        <taxon>Gunneridae</taxon>
        <taxon>Pentapetalae</taxon>
        <taxon>rosids</taxon>
        <taxon>fabids</taxon>
        <taxon>Rosales</taxon>
        <taxon>Moraceae</taxon>
        <taxon>Ficeae</taxon>
        <taxon>Ficus</taxon>
    </lineage>
</organism>
<dbReference type="InterPro" id="IPR032460">
    <property type="entry name" value="Symplekin/Pta1_N"/>
</dbReference>
<comment type="caution">
    <text evidence="4">The sequence shown here is derived from an EMBL/GenBank/DDBJ whole genome shotgun (WGS) entry which is preliminary data.</text>
</comment>
<feature type="region of interest" description="Disordered" evidence="1">
    <location>
        <begin position="1056"/>
        <end position="1088"/>
    </location>
</feature>